<sequence length="205" mass="22813">MTKVLIVEDHISMRESLTAALTASGEFEIIGEVSNADYALDFCKRLHPDMILMDVCTEGGASGLKAVEAIRKNDTEIKIIVMTAFDEITYIPRAKAAGANGFVYKSKSLNYFLEVAREVMAGGTSFPKPKTIPVPKGEAPLTDREMEVLRLMCKHMTNKEIAQELFISENTVKYHKMNMLGKTGFSKAVDLAFYMISNGWINPLY</sequence>
<dbReference type="RefSeq" id="WP_087990050.1">
    <property type="nucleotide sequence ID" value="NZ_NFHM01000028.1"/>
</dbReference>
<dbReference type="SUPFAM" id="SSF52172">
    <property type="entry name" value="CheY-like"/>
    <property type="match status" value="1"/>
</dbReference>
<evidence type="ECO:0000256" key="4">
    <source>
        <dbReference type="ARBA" id="ARBA00023125"/>
    </source>
</evidence>
<keyword evidence="2 7" id="KW-0597">Phosphoprotein</keyword>
<dbReference type="InterPro" id="IPR058245">
    <property type="entry name" value="NreC/VraR/RcsB-like_REC"/>
</dbReference>
<evidence type="ECO:0000256" key="7">
    <source>
        <dbReference type="PROSITE-ProRule" id="PRU00169"/>
    </source>
</evidence>
<reference evidence="11" key="1">
    <citation type="submission" date="2017-04" db="EMBL/GenBank/DDBJ databases">
        <title>Function of individual gut microbiota members based on whole genome sequencing of pure cultures obtained from chicken caecum.</title>
        <authorList>
            <person name="Medvecky M."/>
            <person name="Cejkova D."/>
            <person name="Polansky O."/>
            <person name="Karasova D."/>
            <person name="Kubasova T."/>
            <person name="Cizek A."/>
            <person name="Rychlik I."/>
        </authorList>
    </citation>
    <scope>NUCLEOTIDE SEQUENCE [LARGE SCALE GENOMIC DNA]</scope>
    <source>
        <strain evidence="11">An75</strain>
    </source>
</reference>
<organism evidence="10 11">
    <name type="scientific">Anaerotignum lactatifermentans</name>
    <dbReference type="NCBI Taxonomy" id="160404"/>
    <lineage>
        <taxon>Bacteria</taxon>
        <taxon>Bacillati</taxon>
        <taxon>Bacillota</taxon>
        <taxon>Clostridia</taxon>
        <taxon>Lachnospirales</taxon>
        <taxon>Anaerotignaceae</taxon>
        <taxon>Anaerotignum</taxon>
    </lineage>
</organism>
<dbReference type="GO" id="GO:0000160">
    <property type="term" value="P:phosphorelay signal transduction system"/>
    <property type="evidence" value="ECO:0007669"/>
    <property type="project" value="InterPro"/>
</dbReference>
<protein>
    <recommendedName>
        <fullName evidence="1">Stage 0 sporulation protein A homolog</fullName>
    </recommendedName>
</protein>
<evidence type="ECO:0000313" key="10">
    <source>
        <dbReference type="EMBL" id="OUN40833.1"/>
    </source>
</evidence>
<dbReference type="Gene3D" id="1.10.10.10">
    <property type="entry name" value="Winged helix-like DNA-binding domain superfamily/Winged helix DNA-binding domain"/>
    <property type="match status" value="1"/>
</dbReference>
<evidence type="ECO:0000256" key="3">
    <source>
        <dbReference type="ARBA" id="ARBA00023015"/>
    </source>
</evidence>
<comment type="caution">
    <text evidence="10">The sequence shown here is derived from an EMBL/GenBank/DDBJ whole genome shotgun (WGS) entry which is preliminary data.</text>
</comment>
<dbReference type="PROSITE" id="PS50043">
    <property type="entry name" value="HTH_LUXR_2"/>
    <property type="match status" value="1"/>
</dbReference>
<dbReference type="Proteomes" id="UP000195455">
    <property type="component" value="Unassembled WGS sequence"/>
</dbReference>
<dbReference type="GO" id="GO:0003677">
    <property type="term" value="F:DNA binding"/>
    <property type="evidence" value="ECO:0007669"/>
    <property type="project" value="UniProtKB-KW"/>
</dbReference>
<feature type="domain" description="Response regulatory" evidence="9">
    <location>
        <begin position="3"/>
        <end position="120"/>
    </location>
</feature>
<dbReference type="InterPro" id="IPR001789">
    <property type="entry name" value="Sig_transdc_resp-reg_receiver"/>
</dbReference>
<keyword evidence="5" id="KW-0804">Transcription</keyword>
<dbReference type="EMBL" id="NFHM01000028">
    <property type="protein sequence ID" value="OUN40833.1"/>
    <property type="molecule type" value="Genomic_DNA"/>
</dbReference>
<dbReference type="InterPro" id="IPR011006">
    <property type="entry name" value="CheY-like_superfamily"/>
</dbReference>
<keyword evidence="4" id="KW-0238">DNA-binding</keyword>
<evidence type="ECO:0000259" key="9">
    <source>
        <dbReference type="PROSITE" id="PS50110"/>
    </source>
</evidence>
<dbReference type="Pfam" id="PF00196">
    <property type="entry name" value="GerE"/>
    <property type="match status" value="1"/>
</dbReference>
<proteinExistence type="predicted"/>
<evidence type="ECO:0000256" key="6">
    <source>
        <dbReference type="ARBA" id="ARBA00024867"/>
    </source>
</evidence>
<dbReference type="InterPro" id="IPR000792">
    <property type="entry name" value="Tscrpt_reg_LuxR_C"/>
</dbReference>
<feature type="modified residue" description="4-aspartylphosphate" evidence="7">
    <location>
        <position position="54"/>
    </location>
</feature>
<evidence type="ECO:0000256" key="1">
    <source>
        <dbReference type="ARBA" id="ARBA00018672"/>
    </source>
</evidence>
<dbReference type="PRINTS" id="PR00038">
    <property type="entry name" value="HTHLUXR"/>
</dbReference>
<keyword evidence="3" id="KW-0805">Transcription regulation</keyword>
<dbReference type="GO" id="GO:0006355">
    <property type="term" value="P:regulation of DNA-templated transcription"/>
    <property type="evidence" value="ECO:0007669"/>
    <property type="project" value="InterPro"/>
</dbReference>
<evidence type="ECO:0000256" key="5">
    <source>
        <dbReference type="ARBA" id="ARBA00023163"/>
    </source>
</evidence>
<dbReference type="AlphaFoldDB" id="A0A1Y3TWL7"/>
<dbReference type="Pfam" id="PF00072">
    <property type="entry name" value="Response_reg"/>
    <property type="match status" value="1"/>
</dbReference>
<name>A0A1Y3TWL7_9FIRM</name>
<evidence type="ECO:0000256" key="2">
    <source>
        <dbReference type="ARBA" id="ARBA00022553"/>
    </source>
</evidence>
<dbReference type="InterPro" id="IPR039420">
    <property type="entry name" value="WalR-like"/>
</dbReference>
<accession>A0A1Y3TWL7</accession>
<dbReference type="InterPro" id="IPR016032">
    <property type="entry name" value="Sig_transdc_resp-reg_C-effctor"/>
</dbReference>
<dbReference type="SMART" id="SM00421">
    <property type="entry name" value="HTH_LUXR"/>
    <property type="match status" value="1"/>
</dbReference>
<feature type="domain" description="HTH luxR-type" evidence="8">
    <location>
        <begin position="134"/>
        <end position="199"/>
    </location>
</feature>
<gene>
    <name evidence="10" type="ORF">B5G26_13675</name>
</gene>
<dbReference type="PROSITE" id="PS50110">
    <property type="entry name" value="RESPONSE_REGULATORY"/>
    <property type="match status" value="1"/>
</dbReference>
<dbReference type="PANTHER" id="PTHR43214">
    <property type="entry name" value="TWO-COMPONENT RESPONSE REGULATOR"/>
    <property type="match status" value="1"/>
</dbReference>
<dbReference type="InterPro" id="IPR036388">
    <property type="entry name" value="WH-like_DNA-bd_sf"/>
</dbReference>
<dbReference type="CDD" id="cd06170">
    <property type="entry name" value="LuxR_C_like"/>
    <property type="match status" value="1"/>
</dbReference>
<evidence type="ECO:0000313" key="11">
    <source>
        <dbReference type="Proteomes" id="UP000195455"/>
    </source>
</evidence>
<dbReference type="SUPFAM" id="SSF46894">
    <property type="entry name" value="C-terminal effector domain of the bipartite response regulators"/>
    <property type="match status" value="1"/>
</dbReference>
<comment type="function">
    <text evidence="6">May play the central regulatory role in sporulation. It may be an element of the effector pathway responsible for the activation of sporulation genes in response to nutritional stress. Spo0A may act in concert with spo0H (a sigma factor) to control the expression of some genes that are critical to the sporulation process.</text>
</comment>
<dbReference type="SMART" id="SM00448">
    <property type="entry name" value="REC"/>
    <property type="match status" value="1"/>
</dbReference>
<dbReference type="CDD" id="cd17535">
    <property type="entry name" value="REC_NarL-like"/>
    <property type="match status" value="1"/>
</dbReference>
<dbReference type="Gene3D" id="3.40.50.2300">
    <property type="match status" value="1"/>
</dbReference>
<evidence type="ECO:0000259" key="8">
    <source>
        <dbReference type="PROSITE" id="PS50043"/>
    </source>
</evidence>